<evidence type="ECO:0000313" key="3">
    <source>
        <dbReference type="Proteomes" id="UP000002729"/>
    </source>
</evidence>
<dbReference type="Proteomes" id="UP000002729">
    <property type="component" value="Unassembled WGS sequence"/>
</dbReference>
<dbReference type="RefSeq" id="XP_009042431.1">
    <property type="nucleotide sequence ID" value="XM_009044183.1"/>
</dbReference>
<proteinExistence type="predicted"/>
<dbReference type="EMBL" id="GL833274">
    <property type="protein sequence ID" value="EGB02869.1"/>
    <property type="molecule type" value="Genomic_DNA"/>
</dbReference>
<dbReference type="InParanoid" id="F0YPU0"/>
<reference evidence="2 3" key="1">
    <citation type="journal article" date="2011" name="Proc. Natl. Acad. Sci. U.S.A.">
        <title>Niche of harmful alga Aureococcus anophagefferens revealed through ecogenomics.</title>
        <authorList>
            <person name="Gobler C.J."/>
            <person name="Berry D.L."/>
            <person name="Dyhrman S.T."/>
            <person name="Wilhelm S.W."/>
            <person name="Salamov A."/>
            <person name="Lobanov A.V."/>
            <person name="Zhang Y."/>
            <person name="Collier J.L."/>
            <person name="Wurch L.L."/>
            <person name="Kustka A.B."/>
            <person name="Dill B.D."/>
            <person name="Shah M."/>
            <person name="VerBerkmoes N.C."/>
            <person name="Kuo A."/>
            <person name="Terry A."/>
            <person name="Pangilinan J."/>
            <person name="Lindquist E.A."/>
            <person name="Lucas S."/>
            <person name="Paulsen I.T."/>
            <person name="Hattenrath-Lehmann T.K."/>
            <person name="Talmage S.C."/>
            <person name="Walker E.A."/>
            <person name="Koch F."/>
            <person name="Burson A.M."/>
            <person name="Marcoval M.A."/>
            <person name="Tang Y.Z."/>
            <person name="Lecleir G.R."/>
            <person name="Coyne K.J."/>
            <person name="Berg G.M."/>
            <person name="Bertrand E.M."/>
            <person name="Saito M.A."/>
            <person name="Gladyshev V.N."/>
            <person name="Grigoriev I.V."/>
        </authorList>
    </citation>
    <scope>NUCLEOTIDE SEQUENCE [LARGE SCALE GENOMIC DNA]</scope>
    <source>
        <strain evidence="3">CCMP 1984</strain>
    </source>
</reference>
<feature type="compositionally biased region" description="Basic and acidic residues" evidence="1">
    <location>
        <begin position="993"/>
        <end position="1006"/>
    </location>
</feature>
<feature type="region of interest" description="Disordered" evidence="1">
    <location>
        <begin position="993"/>
        <end position="1041"/>
    </location>
</feature>
<feature type="compositionally biased region" description="Basic and acidic residues" evidence="1">
    <location>
        <begin position="489"/>
        <end position="510"/>
    </location>
</feature>
<dbReference type="KEGG" id="aaf:AURANDRAFT_68490"/>
<dbReference type="AlphaFoldDB" id="F0YPU0"/>
<feature type="compositionally biased region" description="Low complexity" evidence="1">
    <location>
        <begin position="1007"/>
        <end position="1025"/>
    </location>
</feature>
<evidence type="ECO:0000256" key="1">
    <source>
        <dbReference type="SAM" id="MobiDB-lite"/>
    </source>
</evidence>
<organism evidence="3">
    <name type="scientific">Aureococcus anophagefferens</name>
    <name type="common">Harmful bloom alga</name>
    <dbReference type="NCBI Taxonomy" id="44056"/>
    <lineage>
        <taxon>Eukaryota</taxon>
        <taxon>Sar</taxon>
        <taxon>Stramenopiles</taxon>
        <taxon>Ochrophyta</taxon>
        <taxon>Pelagophyceae</taxon>
        <taxon>Pelagomonadales</taxon>
        <taxon>Pelagomonadaceae</taxon>
        <taxon>Aureococcus</taxon>
    </lineage>
</organism>
<feature type="region of interest" description="Disordered" evidence="1">
    <location>
        <begin position="487"/>
        <end position="514"/>
    </location>
</feature>
<accession>F0YPU0</accession>
<keyword evidence="3" id="KW-1185">Reference proteome</keyword>
<dbReference type="OrthoDB" id="10687616at2759"/>
<feature type="non-terminal residue" evidence="2">
    <location>
        <position position="1165"/>
    </location>
</feature>
<protein>
    <submittedName>
        <fullName evidence="2">Uncharacterized protein</fullName>
    </submittedName>
</protein>
<evidence type="ECO:0000313" key="2">
    <source>
        <dbReference type="EMBL" id="EGB02869.1"/>
    </source>
</evidence>
<gene>
    <name evidence="2" type="ORF">AURANDRAFT_68490</name>
</gene>
<dbReference type="GeneID" id="20226836"/>
<sequence length="1165" mass="123506">MKHVKLLLTSGTVPLLGRGLGPGDVTLQINGVVLADNMKVADLCNAVTLHAYIARAEKADGAYGGASGIIPWLDKADIAVVTMPLGLTFGGDGKKATTLAKKAREALALVGLTVADVLFYARDGGEAAACIKHLRSEKLVEHLQYLGLLKPEECMDVRFESYMLAAAYIWANKGLLMVAIVLSLGLGEDASTSTRDLLLKLRALRDEGASRCYYLLSKPEFLLHTSVLAALNYAVVHASLKWGHTYGGFRFNELGTHVMNLVAKYVAVAIDPKASGLFDDAYAYAKPLGFEHAVDNLAKNYTKELIEYIINRYDYVLCLPWSHSFFFDKDRRAPYARALGRQLWPPAAASTVARGAGADARPTADDAPSPLSTKELALVNHVEILGLLRSKPLRDAVDMVALEGEPGGIVAGGELPSILYEALAKKFCSYKVDNAHSEVMVKILKWVIAEGHTLPGHRDARFGNTASENDVSTYLLEHYPDGSPQLEAARAEARSDVAPKKRPRATREESTSSVEDLVSLLEPSQVAAAAAHGLNSYAASSVTAVRSLKRGELSAAVHSLVAHLKNLGENAALAEAATCPSCGAAAVPCRPGTSSSNTHDHACVCYACWRKLHATGSNCVVCGEAFSGLELPGGRSFGLVAFQELSGNQPASMADFMAARDRPLVVKPGGQRPMVGPHLPYAEVDPYGPAARALAAAKKDKMRPALPAGAAQPVEPHPVIKSTWVDLFAHMMDEADRDEFVERLKERRVADRGRDLRAARELSRMAADQDRKEAAEAAAAAMRAAGGREALRSLRRRVYALDEDRGADGFVSKSAVAAQLPREVRPLVTFDDAGDLCRGFDIITAAELAQTKAARVVPTVAAAPRQLPSHCDLRRAFYDADPYGNGYASSAVVRRSWAALRGANPPDSHLAAGLDLCLDAAPELALRDLERLLLTNAHLPAARAESRSATSKLVAAARELQRTPKFDDAADAVDLGSRAPLVFRDQLRRSSADEAARRAAAEEQAPREVAAAPTEAAAPTDVVPGGPRPGPPRFAGDGRVAEGGRRRSAYVDLSDGGALREVRFGVRFPDDELPAGAARTLAGVVRCGGATVECAVPVLGGESDGPVRSPIVRLSAGGAAPLRVNVFAAGGAPLCSANLAAEALAAAGVVELAARPSFRGAPAAE</sequence>
<name>F0YPU0_AURAN</name>